<evidence type="ECO:0000256" key="1">
    <source>
        <dbReference type="SAM" id="MobiDB-lite"/>
    </source>
</evidence>
<sequence length="96" mass="10459">MQENGIPCLEVSCSLSVFIVPAAVELRAAPIGQATMVMAMQITVEEEDISPEEFSNGAEWTTSVNKRKSASKDAPEQGDRARPHCEAGRKALPWRT</sequence>
<proteinExistence type="predicted"/>
<feature type="compositionally biased region" description="Basic and acidic residues" evidence="1">
    <location>
        <begin position="70"/>
        <end position="89"/>
    </location>
</feature>
<dbReference type="VEuPathDB" id="VectorBase:HLOH_043447"/>
<dbReference type="Proteomes" id="UP000821853">
    <property type="component" value="Chromosome 9"/>
</dbReference>
<feature type="region of interest" description="Disordered" evidence="1">
    <location>
        <begin position="49"/>
        <end position="96"/>
    </location>
</feature>
<organism evidence="2 3">
    <name type="scientific">Haemaphysalis longicornis</name>
    <name type="common">Bush tick</name>
    <dbReference type="NCBI Taxonomy" id="44386"/>
    <lineage>
        <taxon>Eukaryota</taxon>
        <taxon>Metazoa</taxon>
        <taxon>Ecdysozoa</taxon>
        <taxon>Arthropoda</taxon>
        <taxon>Chelicerata</taxon>
        <taxon>Arachnida</taxon>
        <taxon>Acari</taxon>
        <taxon>Parasitiformes</taxon>
        <taxon>Ixodida</taxon>
        <taxon>Ixodoidea</taxon>
        <taxon>Ixodidae</taxon>
        <taxon>Haemaphysalinae</taxon>
        <taxon>Haemaphysalis</taxon>
    </lineage>
</organism>
<protein>
    <submittedName>
        <fullName evidence="2">Uncharacterized protein</fullName>
    </submittedName>
</protein>
<evidence type="ECO:0000313" key="2">
    <source>
        <dbReference type="EMBL" id="KAH9381969.1"/>
    </source>
</evidence>
<dbReference type="EMBL" id="JABSTR010000011">
    <property type="protein sequence ID" value="KAH9381969.1"/>
    <property type="molecule type" value="Genomic_DNA"/>
</dbReference>
<name>A0A9J6H4K4_HAELO</name>
<dbReference type="AlphaFoldDB" id="A0A9J6H4K4"/>
<comment type="caution">
    <text evidence="2">The sequence shown here is derived from an EMBL/GenBank/DDBJ whole genome shotgun (WGS) entry which is preliminary data.</text>
</comment>
<evidence type="ECO:0000313" key="3">
    <source>
        <dbReference type="Proteomes" id="UP000821853"/>
    </source>
</evidence>
<accession>A0A9J6H4K4</accession>
<keyword evidence="3" id="KW-1185">Reference proteome</keyword>
<gene>
    <name evidence="2" type="ORF">HPB48_013256</name>
</gene>
<reference evidence="2 3" key="1">
    <citation type="journal article" date="2020" name="Cell">
        <title>Large-Scale Comparative Analyses of Tick Genomes Elucidate Their Genetic Diversity and Vector Capacities.</title>
        <authorList>
            <consortium name="Tick Genome and Microbiome Consortium (TIGMIC)"/>
            <person name="Jia N."/>
            <person name="Wang J."/>
            <person name="Shi W."/>
            <person name="Du L."/>
            <person name="Sun Y."/>
            <person name="Zhan W."/>
            <person name="Jiang J.F."/>
            <person name="Wang Q."/>
            <person name="Zhang B."/>
            <person name="Ji P."/>
            <person name="Bell-Sakyi L."/>
            <person name="Cui X.M."/>
            <person name="Yuan T.T."/>
            <person name="Jiang B.G."/>
            <person name="Yang W.F."/>
            <person name="Lam T.T."/>
            <person name="Chang Q.C."/>
            <person name="Ding S.J."/>
            <person name="Wang X.J."/>
            <person name="Zhu J.G."/>
            <person name="Ruan X.D."/>
            <person name="Zhao L."/>
            <person name="Wei J.T."/>
            <person name="Ye R.Z."/>
            <person name="Que T.C."/>
            <person name="Du C.H."/>
            <person name="Zhou Y.H."/>
            <person name="Cheng J.X."/>
            <person name="Dai P.F."/>
            <person name="Guo W.B."/>
            <person name="Han X.H."/>
            <person name="Huang E.J."/>
            <person name="Li L.F."/>
            <person name="Wei W."/>
            <person name="Gao Y.C."/>
            <person name="Liu J.Z."/>
            <person name="Shao H.Z."/>
            <person name="Wang X."/>
            <person name="Wang C.C."/>
            <person name="Yang T.C."/>
            <person name="Huo Q.B."/>
            <person name="Li W."/>
            <person name="Chen H.Y."/>
            <person name="Chen S.E."/>
            <person name="Zhou L.G."/>
            <person name="Ni X.B."/>
            <person name="Tian J.H."/>
            <person name="Sheng Y."/>
            <person name="Liu T."/>
            <person name="Pan Y.S."/>
            <person name="Xia L.Y."/>
            <person name="Li J."/>
            <person name="Zhao F."/>
            <person name="Cao W.C."/>
        </authorList>
    </citation>
    <scope>NUCLEOTIDE SEQUENCE [LARGE SCALE GENOMIC DNA]</scope>
    <source>
        <strain evidence="2">HaeL-2018</strain>
    </source>
</reference>